<dbReference type="Ensembl" id="ENSXCOT00000007360.1">
    <property type="protein sequence ID" value="ENSXCOP00000007267.1"/>
    <property type="gene ID" value="ENSXCOG00000005621.1"/>
</dbReference>
<dbReference type="InterPro" id="IPR004244">
    <property type="entry name" value="Transposase_22"/>
</dbReference>
<evidence type="ECO:0000256" key="1">
    <source>
        <dbReference type="SAM" id="Coils"/>
    </source>
</evidence>
<accession>A0A3B5L8X4</accession>
<protein>
    <recommendedName>
        <fullName evidence="4">L1 transposable element RRM domain-containing protein</fullName>
    </recommendedName>
</protein>
<keyword evidence="1" id="KW-0175">Coiled coil</keyword>
<keyword evidence="3" id="KW-1185">Reference proteome</keyword>
<dbReference type="InterPro" id="IPR042566">
    <property type="entry name" value="L1_C"/>
</dbReference>
<dbReference type="Gene3D" id="3.30.70.1820">
    <property type="entry name" value="L1 transposable element, RRM domain"/>
    <property type="match status" value="1"/>
</dbReference>
<dbReference type="PANTHER" id="PTHR11505">
    <property type="entry name" value="L1 TRANSPOSABLE ELEMENT-RELATED"/>
    <property type="match status" value="1"/>
</dbReference>
<sequence length="312" mass="35177">MPPKILKKTNKTCDIESQLASTGNMANTELAAKLPAAGGTTTLDPALRQVIEEITGNISSVISQKVDILAEMLKSQATEIKELVRRTTDAEDRIAAQEDGLDQATARIKKLEKEVLTMAQRIDDIENRGRRKNIRVLGLKEGIEAGLGALKFFEKWLPEFLQVETKSGRIKLERAHRTLAPQPGPSQRPRPVLIRFHNYRDQQQGLEAARRAGSGDQPLMYQNSKIMFFQDFSADTMRRRKGFDAVKRRLREAGIQYSLLYPARLRIVRDGETKIFASPDRAVEFMDSLGFIIYGQCKTRNNSFHAEMALCS</sequence>
<dbReference type="FunFam" id="3.30.70.1820:FF:000004">
    <property type="entry name" value="Uncharacterized protein"/>
    <property type="match status" value="1"/>
</dbReference>
<dbReference type="AlphaFoldDB" id="A0A3B5L8X4"/>
<dbReference type="Proteomes" id="UP000261380">
    <property type="component" value="Unplaced"/>
</dbReference>
<organism evidence="2 3">
    <name type="scientific">Xiphophorus couchianus</name>
    <name type="common">Monterrey platyfish</name>
    <dbReference type="NCBI Taxonomy" id="32473"/>
    <lineage>
        <taxon>Eukaryota</taxon>
        <taxon>Metazoa</taxon>
        <taxon>Chordata</taxon>
        <taxon>Craniata</taxon>
        <taxon>Vertebrata</taxon>
        <taxon>Euteleostomi</taxon>
        <taxon>Actinopterygii</taxon>
        <taxon>Neopterygii</taxon>
        <taxon>Teleostei</taxon>
        <taxon>Neoteleostei</taxon>
        <taxon>Acanthomorphata</taxon>
        <taxon>Ovalentaria</taxon>
        <taxon>Atherinomorphae</taxon>
        <taxon>Cyprinodontiformes</taxon>
        <taxon>Poeciliidae</taxon>
        <taxon>Poeciliinae</taxon>
        <taxon>Xiphophorus</taxon>
    </lineage>
</organism>
<reference evidence="2" key="1">
    <citation type="submission" date="2025-08" db="UniProtKB">
        <authorList>
            <consortium name="Ensembl"/>
        </authorList>
    </citation>
    <scope>IDENTIFICATION</scope>
</reference>
<dbReference type="STRING" id="32473.ENSXCOP00000007267"/>
<reference evidence="2" key="2">
    <citation type="submission" date="2025-09" db="UniProtKB">
        <authorList>
            <consortium name="Ensembl"/>
        </authorList>
    </citation>
    <scope>IDENTIFICATION</scope>
</reference>
<evidence type="ECO:0008006" key="4">
    <source>
        <dbReference type="Google" id="ProtNLM"/>
    </source>
</evidence>
<name>A0A3B5L8X4_9TELE</name>
<feature type="coiled-coil region" evidence="1">
    <location>
        <begin position="94"/>
        <end position="128"/>
    </location>
</feature>
<dbReference type="Gene3D" id="3.30.250.20">
    <property type="entry name" value="L1 transposable element, C-terminal domain"/>
    <property type="match status" value="1"/>
</dbReference>
<evidence type="ECO:0000313" key="2">
    <source>
        <dbReference type="Ensembl" id="ENSXCOP00000007267.1"/>
    </source>
</evidence>
<dbReference type="GeneTree" id="ENSGT00940000160789"/>
<proteinExistence type="predicted"/>
<evidence type="ECO:0000313" key="3">
    <source>
        <dbReference type="Proteomes" id="UP000261380"/>
    </source>
</evidence>